<organism evidence="1 2">
    <name type="scientific">Demequina zhanjiangensis</name>
    <dbReference type="NCBI Taxonomy" id="3051659"/>
    <lineage>
        <taxon>Bacteria</taxon>
        <taxon>Bacillati</taxon>
        <taxon>Actinomycetota</taxon>
        <taxon>Actinomycetes</taxon>
        <taxon>Micrococcales</taxon>
        <taxon>Demequinaceae</taxon>
        <taxon>Demequina</taxon>
    </lineage>
</organism>
<evidence type="ECO:0000313" key="1">
    <source>
        <dbReference type="EMBL" id="MDN4472301.1"/>
    </source>
</evidence>
<dbReference type="EMBL" id="JAUHPV010000002">
    <property type="protein sequence ID" value="MDN4472301.1"/>
    <property type="molecule type" value="Genomic_DNA"/>
</dbReference>
<reference evidence="1" key="1">
    <citation type="submission" date="2023-06" db="EMBL/GenBank/DDBJ databases">
        <title>SYSU T00b26.</title>
        <authorList>
            <person name="Gao L."/>
            <person name="Fang B.-Z."/>
            <person name="Li W.-J."/>
        </authorList>
    </citation>
    <scope>NUCLEOTIDE SEQUENCE</scope>
    <source>
        <strain evidence="1">SYSU T00b26</strain>
    </source>
</reference>
<evidence type="ECO:0000313" key="2">
    <source>
        <dbReference type="Proteomes" id="UP001172738"/>
    </source>
</evidence>
<name>A0ABT8FZI1_9MICO</name>
<accession>A0ABT8FZI1</accession>
<comment type="caution">
    <text evidence="1">The sequence shown here is derived from an EMBL/GenBank/DDBJ whole genome shotgun (WGS) entry which is preliminary data.</text>
</comment>
<gene>
    <name evidence="1" type="ORF">QQX04_04770</name>
</gene>
<keyword evidence="2" id="KW-1185">Reference proteome</keyword>
<protein>
    <submittedName>
        <fullName evidence="1">Uncharacterized protein</fullName>
    </submittedName>
</protein>
<dbReference type="Proteomes" id="UP001172738">
    <property type="component" value="Unassembled WGS sequence"/>
</dbReference>
<proteinExistence type="predicted"/>
<sequence>MPASAAQEPVSTRVVEYARDRAELPQHFGSWRDYAFSDMPPEEPVPGA</sequence>
<dbReference type="RefSeq" id="WP_301126743.1">
    <property type="nucleotide sequence ID" value="NZ_JAUHPV010000002.1"/>
</dbReference>